<proteinExistence type="predicted"/>
<comment type="caution">
    <text evidence="1">The sequence shown here is derived from an EMBL/GenBank/DDBJ whole genome shotgun (WGS) entry which is preliminary data.</text>
</comment>
<organism evidence="1 2">
    <name type="scientific">Dreissena polymorpha</name>
    <name type="common">Zebra mussel</name>
    <name type="synonym">Mytilus polymorpha</name>
    <dbReference type="NCBI Taxonomy" id="45954"/>
    <lineage>
        <taxon>Eukaryota</taxon>
        <taxon>Metazoa</taxon>
        <taxon>Spiralia</taxon>
        <taxon>Lophotrochozoa</taxon>
        <taxon>Mollusca</taxon>
        <taxon>Bivalvia</taxon>
        <taxon>Autobranchia</taxon>
        <taxon>Heteroconchia</taxon>
        <taxon>Euheterodonta</taxon>
        <taxon>Imparidentia</taxon>
        <taxon>Neoheterodontei</taxon>
        <taxon>Myida</taxon>
        <taxon>Dreissenoidea</taxon>
        <taxon>Dreissenidae</taxon>
        <taxon>Dreissena</taxon>
    </lineage>
</organism>
<gene>
    <name evidence="1" type="ORF">DPMN_130286</name>
</gene>
<dbReference type="AlphaFoldDB" id="A0A9D4H2Q8"/>
<name>A0A9D4H2Q8_DREPO</name>
<evidence type="ECO:0000313" key="2">
    <source>
        <dbReference type="Proteomes" id="UP000828390"/>
    </source>
</evidence>
<protein>
    <submittedName>
        <fullName evidence="1">Uncharacterized protein</fullName>
    </submittedName>
</protein>
<dbReference type="EMBL" id="JAIWYP010000005">
    <property type="protein sequence ID" value="KAH3828331.1"/>
    <property type="molecule type" value="Genomic_DNA"/>
</dbReference>
<accession>A0A9D4H2Q8</accession>
<sequence length="118" mass="13615">MTNFAHPRSLSSYPRSPPGWTSELYGLDRCQVAPVSLCLEQPKSRLAQLILIGSSKDLTNKGELFILFDVPYAYSQQFILFDVPYAYYQQFILFDVPYVRLFSAVHTVRCTLRLIRLC</sequence>
<evidence type="ECO:0000313" key="1">
    <source>
        <dbReference type="EMBL" id="KAH3828331.1"/>
    </source>
</evidence>
<keyword evidence="2" id="KW-1185">Reference proteome</keyword>
<reference evidence="1" key="1">
    <citation type="journal article" date="2019" name="bioRxiv">
        <title>The Genome of the Zebra Mussel, Dreissena polymorpha: A Resource for Invasive Species Research.</title>
        <authorList>
            <person name="McCartney M.A."/>
            <person name="Auch B."/>
            <person name="Kono T."/>
            <person name="Mallez S."/>
            <person name="Zhang Y."/>
            <person name="Obille A."/>
            <person name="Becker A."/>
            <person name="Abrahante J.E."/>
            <person name="Garbe J."/>
            <person name="Badalamenti J.P."/>
            <person name="Herman A."/>
            <person name="Mangelson H."/>
            <person name="Liachko I."/>
            <person name="Sullivan S."/>
            <person name="Sone E.D."/>
            <person name="Koren S."/>
            <person name="Silverstein K.A.T."/>
            <person name="Beckman K.B."/>
            <person name="Gohl D.M."/>
        </authorList>
    </citation>
    <scope>NUCLEOTIDE SEQUENCE</scope>
    <source>
        <strain evidence="1">Duluth1</strain>
        <tissue evidence="1">Whole animal</tissue>
    </source>
</reference>
<reference evidence="1" key="2">
    <citation type="submission" date="2020-11" db="EMBL/GenBank/DDBJ databases">
        <authorList>
            <person name="McCartney M.A."/>
            <person name="Auch B."/>
            <person name="Kono T."/>
            <person name="Mallez S."/>
            <person name="Becker A."/>
            <person name="Gohl D.M."/>
            <person name="Silverstein K.A.T."/>
            <person name="Koren S."/>
            <person name="Bechman K.B."/>
            <person name="Herman A."/>
            <person name="Abrahante J.E."/>
            <person name="Garbe J."/>
        </authorList>
    </citation>
    <scope>NUCLEOTIDE SEQUENCE</scope>
    <source>
        <strain evidence="1">Duluth1</strain>
        <tissue evidence="1">Whole animal</tissue>
    </source>
</reference>
<dbReference type="Proteomes" id="UP000828390">
    <property type="component" value="Unassembled WGS sequence"/>
</dbReference>